<dbReference type="Proteomes" id="UP000199315">
    <property type="component" value="Unassembled WGS sequence"/>
</dbReference>
<proteinExistence type="predicted"/>
<dbReference type="STRING" id="1619234.SAMN05421730_10757"/>
<keyword evidence="3" id="KW-1185">Reference proteome</keyword>
<evidence type="ECO:0000313" key="2">
    <source>
        <dbReference type="EMBL" id="SCP99945.1"/>
    </source>
</evidence>
<evidence type="ECO:0000256" key="1">
    <source>
        <dbReference type="SAM" id="Phobius"/>
    </source>
</evidence>
<keyword evidence="1" id="KW-0472">Membrane</keyword>
<keyword evidence="1" id="KW-1133">Transmembrane helix</keyword>
<reference evidence="2 3" key="1">
    <citation type="submission" date="2016-09" db="EMBL/GenBank/DDBJ databases">
        <authorList>
            <person name="Capua I."/>
            <person name="De Benedictis P."/>
            <person name="Joannis T."/>
            <person name="Lombin L.H."/>
            <person name="Cattoli G."/>
        </authorList>
    </citation>
    <scope>NUCLEOTIDE SEQUENCE [LARGE SCALE GENOMIC DNA]</scope>
    <source>
        <strain evidence="2 3">GluBS11</strain>
    </source>
</reference>
<accession>A0A1D3TZF0</accession>
<evidence type="ECO:0000313" key="3">
    <source>
        <dbReference type="Proteomes" id="UP000199315"/>
    </source>
</evidence>
<dbReference type="RefSeq" id="WP_169823804.1">
    <property type="nucleotide sequence ID" value="NZ_FMKA01000075.1"/>
</dbReference>
<feature type="transmembrane region" description="Helical" evidence="1">
    <location>
        <begin position="15"/>
        <end position="38"/>
    </location>
</feature>
<sequence length="53" mass="6065">MWEIIEEYGVFVTEAIGGILFLGILESFFLGSSMSAMLQKFRLNHKFCGIKDF</sequence>
<organism evidence="2 3">
    <name type="scientific">Anaerobium acetethylicum</name>
    <dbReference type="NCBI Taxonomy" id="1619234"/>
    <lineage>
        <taxon>Bacteria</taxon>
        <taxon>Bacillati</taxon>
        <taxon>Bacillota</taxon>
        <taxon>Clostridia</taxon>
        <taxon>Lachnospirales</taxon>
        <taxon>Lachnospiraceae</taxon>
        <taxon>Anaerobium</taxon>
    </lineage>
</organism>
<gene>
    <name evidence="2" type="ORF">SAMN05421730_10757</name>
</gene>
<name>A0A1D3TZF0_9FIRM</name>
<keyword evidence="1" id="KW-0812">Transmembrane</keyword>
<dbReference type="AlphaFoldDB" id="A0A1D3TZF0"/>
<protein>
    <submittedName>
        <fullName evidence="2">Uncharacterized protein</fullName>
    </submittedName>
</protein>
<dbReference type="EMBL" id="FMKA01000075">
    <property type="protein sequence ID" value="SCP99945.1"/>
    <property type="molecule type" value="Genomic_DNA"/>
</dbReference>